<comment type="pathway">
    <text evidence="4">Carbohydrate metabolism; tricarboxylic acid cycle; succinate from succinyl-CoA (ligase route): step 1/1.</text>
</comment>
<evidence type="ECO:0000256" key="1">
    <source>
        <dbReference type="ARBA" id="ARBA00022598"/>
    </source>
</evidence>
<dbReference type="PANTHER" id="PTHR11117:SF2">
    <property type="entry name" value="SUCCINATE--COA LIGASE [ADP_GDP-FORMING] SUBUNIT ALPHA, MITOCHONDRIAL"/>
    <property type="match status" value="1"/>
</dbReference>
<dbReference type="InterPro" id="IPR003781">
    <property type="entry name" value="CoA-bd"/>
</dbReference>
<feature type="binding site" evidence="4">
    <location>
        <position position="43"/>
    </location>
    <ligand>
        <name>CoA</name>
        <dbReference type="ChEBI" id="CHEBI:57287"/>
    </ligand>
</feature>
<accession>A0A9D1L9T3</accession>
<organism evidence="7 8">
    <name type="scientific">Candidatus Egerieisoma faecipullorum</name>
    <dbReference type="NCBI Taxonomy" id="2840963"/>
    <lineage>
        <taxon>Bacteria</taxon>
        <taxon>Bacillati</taxon>
        <taxon>Bacillota</taxon>
        <taxon>Clostridia</taxon>
        <taxon>Eubacteriales</taxon>
        <taxon>Clostridiaceae</taxon>
        <taxon>Clostridiaceae incertae sedis</taxon>
        <taxon>Candidatus Egerieisoma</taxon>
    </lineage>
</organism>
<evidence type="ECO:0000313" key="7">
    <source>
        <dbReference type="EMBL" id="HIU30264.1"/>
    </source>
</evidence>
<dbReference type="InterPro" id="IPR016102">
    <property type="entry name" value="Succinyl-CoA_synth-like"/>
</dbReference>
<dbReference type="GO" id="GO:0000166">
    <property type="term" value="F:nucleotide binding"/>
    <property type="evidence" value="ECO:0007669"/>
    <property type="project" value="UniProtKB-KW"/>
</dbReference>
<evidence type="ECO:0000256" key="3">
    <source>
        <dbReference type="ARBA" id="ARBA00060724"/>
    </source>
</evidence>
<evidence type="ECO:0000259" key="6">
    <source>
        <dbReference type="SMART" id="SM00881"/>
    </source>
</evidence>
<keyword evidence="2 4" id="KW-0547">Nucleotide-binding</keyword>
<dbReference type="Gene3D" id="3.40.50.720">
    <property type="entry name" value="NAD(P)-binding Rossmann-like Domain"/>
    <property type="match status" value="1"/>
</dbReference>
<dbReference type="SMART" id="SM00881">
    <property type="entry name" value="CoA_binding"/>
    <property type="match status" value="1"/>
</dbReference>
<evidence type="ECO:0000256" key="4">
    <source>
        <dbReference type="HAMAP-Rule" id="MF_01988"/>
    </source>
</evidence>
<comment type="subunit">
    <text evidence="4">Heterotetramer of two alpha and two beta subunits.</text>
</comment>
<dbReference type="InterPro" id="IPR005811">
    <property type="entry name" value="SUCC_ACL_C"/>
</dbReference>
<dbReference type="FunFam" id="3.40.50.720:FF:000277">
    <property type="entry name" value="Succinate--CoA ligase [ADP-forming] subunit alpha"/>
    <property type="match status" value="1"/>
</dbReference>
<dbReference type="EC" id="6.2.1.5" evidence="4"/>
<proteinExistence type="inferred from homology"/>
<comment type="catalytic activity">
    <reaction evidence="4">
        <text>GTP + succinate + CoA = succinyl-CoA + GDP + phosphate</text>
        <dbReference type="Rhea" id="RHEA:22120"/>
        <dbReference type="ChEBI" id="CHEBI:30031"/>
        <dbReference type="ChEBI" id="CHEBI:37565"/>
        <dbReference type="ChEBI" id="CHEBI:43474"/>
        <dbReference type="ChEBI" id="CHEBI:57287"/>
        <dbReference type="ChEBI" id="CHEBI:57292"/>
        <dbReference type="ChEBI" id="CHEBI:58189"/>
    </reaction>
</comment>
<dbReference type="InterPro" id="IPR036291">
    <property type="entry name" value="NAD(P)-bd_dom_sf"/>
</dbReference>
<evidence type="ECO:0000256" key="5">
    <source>
        <dbReference type="PIRSR" id="PIRSR001553-1"/>
    </source>
</evidence>
<reference evidence="7" key="1">
    <citation type="submission" date="2020-10" db="EMBL/GenBank/DDBJ databases">
        <authorList>
            <person name="Gilroy R."/>
        </authorList>
    </citation>
    <scope>NUCLEOTIDE SEQUENCE</scope>
    <source>
        <strain evidence="7">CHK195-4489</strain>
    </source>
</reference>
<feature type="binding site" evidence="4">
    <location>
        <position position="159"/>
    </location>
    <ligand>
        <name>substrate</name>
        <note>ligand shared with subunit beta</note>
    </ligand>
</feature>
<dbReference type="SUPFAM" id="SSF51735">
    <property type="entry name" value="NAD(P)-binding Rossmann-fold domains"/>
    <property type="match status" value="1"/>
</dbReference>
<dbReference type="PRINTS" id="PR01798">
    <property type="entry name" value="SCOASYNTHASE"/>
</dbReference>
<dbReference type="EMBL" id="DVMM01000181">
    <property type="protein sequence ID" value="HIU30264.1"/>
    <property type="molecule type" value="Genomic_DNA"/>
</dbReference>
<reference evidence="7" key="2">
    <citation type="journal article" date="2021" name="PeerJ">
        <title>Extensive microbial diversity within the chicken gut microbiome revealed by metagenomics and culture.</title>
        <authorList>
            <person name="Gilroy R."/>
            <person name="Ravi A."/>
            <person name="Getino M."/>
            <person name="Pursley I."/>
            <person name="Horton D.L."/>
            <person name="Alikhan N.F."/>
            <person name="Baker D."/>
            <person name="Gharbi K."/>
            <person name="Hall N."/>
            <person name="Watson M."/>
            <person name="Adriaenssens E.M."/>
            <person name="Foster-Nyarko E."/>
            <person name="Jarju S."/>
            <person name="Secka A."/>
            <person name="Antonio M."/>
            <person name="Oren A."/>
            <person name="Chaudhuri R.R."/>
            <person name="La Ragione R."/>
            <person name="Hildebrand F."/>
            <person name="Pallen M.J."/>
        </authorList>
    </citation>
    <scope>NUCLEOTIDE SEQUENCE</scope>
    <source>
        <strain evidence="7">CHK195-4489</strain>
    </source>
</reference>
<comment type="catalytic activity">
    <reaction evidence="4">
        <text>succinate + ATP + CoA = succinyl-CoA + ADP + phosphate</text>
        <dbReference type="Rhea" id="RHEA:17661"/>
        <dbReference type="ChEBI" id="CHEBI:30031"/>
        <dbReference type="ChEBI" id="CHEBI:30616"/>
        <dbReference type="ChEBI" id="CHEBI:43474"/>
        <dbReference type="ChEBI" id="CHEBI:57287"/>
        <dbReference type="ChEBI" id="CHEBI:57292"/>
        <dbReference type="ChEBI" id="CHEBI:456216"/>
        <dbReference type="EC" id="6.2.1.5"/>
    </reaction>
</comment>
<sequence length="290" mass="30159">MSILVDKNTRLIVQGITGREGTFHTEQMLEYGTNVVAGVTPGKGGQTVLGVPVFNTVREAAEETGANASVIFVPAMHMMSGALEAIDAGLPLVITIAEHVPVQDMMRVYHYGRLKGTRVIGPNSFGVISPGKSKAGFMAHRIFLPGHVGLMSRSATNCYETVFMLTNAGIGQSTCVGIGGDMIAGSSFSDLLPLFEEDPETKAIVMIGEIGGNEEELAAALMKERISKPVVALIAGKNAPKGRSMGHAGAIVSADGTGSADSKIRALSEAGAVIADSTAEIVSCLKKLMA</sequence>
<name>A0A9D1L9T3_9CLOT</name>
<dbReference type="NCBIfam" id="TIGR01019">
    <property type="entry name" value="sucCoAalpha"/>
    <property type="match status" value="1"/>
</dbReference>
<comment type="caution">
    <text evidence="7">The sequence shown here is derived from an EMBL/GenBank/DDBJ whole genome shotgun (WGS) entry which is preliminary data.</text>
</comment>
<feature type="domain" description="CoA-binding" evidence="6">
    <location>
        <begin position="4"/>
        <end position="100"/>
    </location>
</feature>
<protein>
    <recommendedName>
        <fullName evidence="4">Succinate--CoA ligase [ADP-forming] subunit alpha</fullName>
        <ecNumber evidence="4">6.2.1.5</ecNumber>
    </recommendedName>
    <alternativeName>
        <fullName evidence="4">Succinyl-CoA synthetase subunit alpha</fullName>
        <shortName evidence="4">SCS-alpha</shortName>
    </alternativeName>
</protein>
<comment type="function">
    <text evidence="4">Succinyl-CoA synthetase functions in the citric acid cycle (TCA), coupling the hydrolysis of succinyl-CoA to the synthesis of either ATP or GTP and thus represents the only step of substrate-level phosphorylation in the TCA. The alpha subunit of the enzyme binds the substrates coenzyme A and phosphate, while succinate binding and nucleotide specificity is provided by the beta subunit.</text>
</comment>
<dbReference type="PIRSF" id="PIRSF001553">
    <property type="entry name" value="SucCS_alpha"/>
    <property type="match status" value="1"/>
</dbReference>
<gene>
    <name evidence="4 7" type="primary">sucD</name>
    <name evidence="7" type="ORF">IAD50_08225</name>
</gene>
<dbReference type="InterPro" id="IPR005810">
    <property type="entry name" value="CoA_lig_alpha"/>
</dbReference>
<dbReference type="GO" id="GO:0004775">
    <property type="term" value="F:succinate-CoA ligase (ADP-forming) activity"/>
    <property type="evidence" value="ECO:0007669"/>
    <property type="project" value="UniProtKB-UniRule"/>
</dbReference>
<keyword evidence="1 4" id="KW-0436">Ligase</keyword>
<dbReference type="Pfam" id="PF00549">
    <property type="entry name" value="Ligase_CoA"/>
    <property type="match status" value="1"/>
</dbReference>
<dbReference type="GO" id="GO:0009361">
    <property type="term" value="C:succinate-CoA ligase complex (ADP-forming)"/>
    <property type="evidence" value="ECO:0007669"/>
    <property type="project" value="TreeGrafter"/>
</dbReference>
<dbReference type="Proteomes" id="UP000824089">
    <property type="component" value="Unassembled WGS sequence"/>
</dbReference>
<dbReference type="SUPFAM" id="SSF52210">
    <property type="entry name" value="Succinyl-CoA synthetase domains"/>
    <property type="match status" value="1"/>
</dbReference>
<dbReference type="AlphaFoldDB" id="A0A9D1L9T3"/>
<comment type="similarity">
    <text evidence="3 4">Belongs to the succinate/malate CoA ligase alpha subunit family.</text>
</comment>
<evidence type="ECO:0000313" key="8">
    <source>
        <dbReference type="Proteomes" id="UP000824089"/>
    </source>
</evidence>
<dbReference type="PANTHER" id="PTHR11117">
    <property type="entry name" value="SUCCINYL-COA LIGASE SUBUNIT ALPHA"/>
    <property type="match status" value="1"/>
</dbReference>
<dbReference type="Gene3D" id="3.40.50.261">
    <property type="entry name" value="Succinyl-CoA synthetase domains"/>
    <property type="match status" value="1"/>
</dbReference>
<feature type="active site" description="Tele-phosphohistidine intermediate" evidence="4 5">
    <location>
        <position position="247"/>
    </location>
</feature>
<dbReference type="GO" id="GO:0006099">
    <property type="term" value="P:tricarboxylic acid cycle"/>
    <property type="evidence" value="ECO:0007669"/>
    <property type="project" value="UniProtKB-UniRule"/>
</dbReference>
<dbReference type="HAMAP" id="MF_01988">
    <property type="entry name" value="Succ_CoA_alpha"/>
    <property type="match status" value="1"/>
</dbReference>
<comment type="caution">
    <text evidence="4">Lacks conserved residue(s) required for the propagation of feature annotation.</text>
</comment>
<keyword evidence="4" id="KW-0816">Tricarboxylic acid cycle</keyword>
<dbReference type="GO" id="GO:0004776">
    <property type="term" value="F:succinate-CoA ligase (GDP-forming) activity"/>
    <property type="evidence" value="ECO:0007669"/>
    <property type="project" value="TreeGrafter"/>
</dbReference>
<evidence type="ECO:0000256" key="2">
    <source>
        <dbReference type="ARBA" id="ARBA00022741"/>
    </source>
</evidence>
<dbReference type="NCBIfam" id="NF004230">
    <property type="entry name" value="PRK05678.1"/>
    <property type="match status" value="1"/>
</dbReference>
<feature type="binding site" evidence="4">
    <location>
        <begin position="17"/>
        <end position="20"/>
    </location>
    <ligand>
        <name>CoA</name>
        <dbReference type="ChEBI" id="CHEBI:57287"/>
    </ligand>
</feature>
<dbReference type="Pfam" id="PF02629">
    <property type="entry name" value="CoA_binding"/>
    <property type="match status" value="1"/>
</dbReference>